<evidence type="ECO:0000256" key="2">
    <source>
        <dbReference type="SAM" id="Phobius"/>
    </source>
</evidence>
<protein>
    <submittedName>
        <fullName evidence="4">Uncharacterized protein</fullName>
    </submittedName>
</protein>
<accession>A0A915EIG7</accession>
<evidence type="ECO:0000313" key="3">
    <source>
        <dbReference type="Proteomes" id="UP000887574"/>
    </source>
</evidence>
<feature type="transmembrane region" description="Helical" evidence="2">
    <location>
        <begin position="20"/>
        <end position="41"/>
    </location>
</feature>
<feature type="compositionally biased region" description="Polar residues" evidence="1">
    <location>
        <begin position="129"/>
        <end position="157"/>
    </location>
</feature>
<reference evidence="4" key="1">
    <citation type="submission" date="2022-11" db="UniProtKB">
        <authorList>
            <consortium name="WormBaseParasite"/>
        </authorList>
    </citation>
    <scope>IDENTIFICATION</scope>
</reference>
<keyword evidence="3" id="KW-1185">Reference proteome</keyword>
<evidence type="ECO:0000313" key="4">
    <source>
        <dbReference type="WBParaSite" id="jg6679"/>
    </source>
</evidence>
<name>A0A915EIG7_9BILA</name>
<keyword evidence="2" id="KW-0472">Membrane</keyword>
<dbReference type="Proteomes" id="UP000887574">
    <property type="component" value="Unplaced"/>
</dbReference>
<keyword evidence="2" id="KW-0812">Transmembrane</keyword>
<evidence type="ECO:0000256" key="1">
    <source>
        <dbReference type="SAM" id="MobiDB-lite"/>
    </source>
</evidence>
<organism evidence="3 4">
    <name type="scientific">Ditylenchus dipsaci</name>
    <dbReference type="NCBI Taxonomy" id="166011"/>
    <lineage>
        <taxon>Eukaryota</taxon>
        <taxon>Metazoa</taxon>
        <taxon>Ecdysozoa</taxon>
        <taxon>Nematoda</taxon>
        <taxon>Chromadorea</taxon>
        <taxon>Rhabditida</taxon>
        <taxon>Tylenchina</taxon>
        <taxon>Tylenchomorpha</taxon>
        <taxon>Sphaerularioidea</taxon>
        <taxon>Anguinidae</taxon>
        <taxon>Anguininae</taxon>
        <taxon>Ditylenchus</taxon>
    </lineage>
</organism>
<dbReference type="AlphaFoldDB" id="A0A915EIG7"/>
<proteinExistence type="predicted"/>
<feature type="region of interest" description="Disordered" evidence="1">
    <location>
        <begin position="129"/>
        <end position="193"/>
    </location>
</feature>
<feature type="region of interest" description="Disordered" evidence="1">
    <location>
        <begin position="260"/>
        <end position="293"/>
    </location>
</feature>
<keyword evidence="2" id="KW-1133">Transmembrane helix</keyword>
<feature type="compositionally biased region" description="Basic and acidic residues" evidence="1">
    <location>
        <begin position="159"/>
        <end position="180"/>
    </location>
</feature>
<feature type="compositionally biased region" description="Polar residues" evidence="1">
    <location>
        <begin position="279"/>
        <end position="293"/>
    </location>
</feature>
<feature type="compositionally biased region" description="Polar residues" evidence="1">
    <location>
        <begin position="183"/>
        <end position="193"/>
    </location>
</feature>
<sequence length="293" mass="32071">MRPTSTAIKFKIEEGQPLAIIVLFVGVGGGLLAVVGVIYLYKWCLPPINQDTKSGPGAFNRKMVADPFSSKPLSNPLANGKVISETEPLFNHFSPALKAGPAEYQQNKSTLFEFANDTKNIAQIFPLMNTSDGQSRHPQQQSKSLDEPSNQKCSIQSSKRKDYCSVDDQTSRKTQDHKAGDGMNQSSRHNSQFSHLKTLESKQGMHLLQTQQATARAVSATDMPCSSLAVDQQQEEELRRASFDVATASRCAAYYLRAGGWPTPGGQRRKLPSTEHLEASSTLPASINNTQVD</sequence>
<dbReference type="WBParaSite" id="jg6679">
    <property type="protein sequence ID" value="jg6679"/>
    <property type="gene ID" value="jg6679"/>
</dbReference>